<dbReference type="CDD" id="cd01131">
    <property type="entry name" value="PilT"/>
    <property type="match status" value="1"/>
</dbReference>
<accession>A0ABV8V750</accession>
<dbReference type="Gene3D" id="3.40.50.300">
    <property type="entry name" value="P-loop containing nucleotide triphosphate hydrolases"/>
    <property type="match status" value="1"/>
</dbReference>
<reference evidence="4" key="1">
    <citation type="journal article" date="2019" name="Int. J. Syst. Evol. Microbiol.">
        <title>The Global Catalogue of Microorganisms (GCM) 10K type strain sequencing project: providing services to taxonomists for standard genome sequencing and annotation.</title>
        <authorList>
            <consortium name="The Broad Institute Genomics Platform"/>
            <consortium name="The Broad Institute Genome Sequencing Center for Infectious Disease"/>
            <person name="Wu L."/>
            <person name="Ma J."/>
        </authorList>
    </citation>
    <scope>NUCLEOTIDE SEQUENCE [LARGE SCALE GENOMIC DNA]</scope>
    <source>
        <strain evidence="4">CECT 8570</strain>
    </source>
</reference>
<dbReference type="Pfam" id="PF00437">
    <property type="entry name" value="T2SSE"/>
    <property type="match status" value="1"/>
</dbReference>
<dbReference type="RefSeq" id="WP_290265224.1">
    <property type="nucleotide sequence ID" value="NZ_JAUFQG010000006.1"/>
</dbReference>
<evidence type="ECO:0000259" key="2">
    <source>
        <dbReference type="PROSITE" id="PS00662"/>
    </source>
</evidence>
<dbReference type="PANTHER" id="PTHR30486:SF12">
    <property type="entry name" value="TYPE IV PILUS ATPASE PILU"/>
    <property type="match status" value="1"/>
</dbReference>
<protein>
    <submittedName>
        <fullName evidence="3">PilT/PilU family type 4a pilus ATPase</fullName>
    </submittedName>
</protein>
<dbReference type="Gene3D" id="3.30.160.670">
    <property type="match status" value="1"/>
</dbReference>
<sequence length="504" mass="56469">MNQLTGLLSVMVARDASDLYINADAPPTIKVHGSFHTVSGPSLDVTQTQELISSVLTETQTEQLYRDKGLDFGLSFDHIGRFRINVYFQRGTMAMVVRYIKDAIPSITDLGLPDILHDLAMEERGLFFVVGATGTGKSTTLAAMIDYRNAHRRGHILTIEDPIEFTHHYKQSVVSQREIGTDTHSYADALRFGLREAPDVIMIGEIRDTETARQALRYAETGHLCLSTMHANNANQALDRFLNFFPVSEQFRIRQDLAQHLLGIISQRVAINPEGERVTPVEMMMNTPFIAGLIEKGETEKIKEAMGSSDSKDCQTFDDSLYQLISANKITKAEGMRIADSRINLALRFKMGDSKNDNQYLTPQKHWLSKSADFTKYKRVAILANQASLKRRPDMEAVLTEAIKQGIKERGYNLVTSKPDLLIKYAFGLHHEKALRLPINELEADETESSHLEGGLVIQGYDGKSGEIIWHLAAKRAMGKQLHSQQEINIEIANLMASLPLARN</sequence>
<comment type="similarity">
    <text evidence="1">Belongs to the GSP E family.</text>
</comment>
<evidence type="ECO:0000313" key="3">
    <source>
        <dbReference type="EMBL" id="MFC4363045.1"/>
    </source>
</evidence>
<proteinExistence type="inferred from homology"/>
<dbReference type="PANTHER" id="PTHR30486">
    <property type="entry name" value="TWITCHING MOTILITY PROTEIN PILT"/>
    <property type="match status" value="1"/>
</dbReference>
<organism evidence="3 4">
    <name type="scientific">Simiduia curdlanivorans</name>
    <dbReference type="NCBI Taxonomy" id="1492769"/>
    <lineage>
        <taxon>Bacteria</taxon>
        <taxon>Pseudomonadati</taxon>
        <taxon>Pseudomonadota</taxon>
        <taxon>Gammaproteobacteria</taxon>
        <taxon>Cellvibrionales</taxon>
        <taxon>Cellvibrionaceae</taxon>
        <taxon>Simiduia</taxon>
    </lineage>
</organism>
<keyword evidence="4" id="KW-1185">Reference proteome</keyword>
<dbReference type="NCBIfam" id="TIGR01420">
    <property type="entry name" value="pilT_fam"/>
    <property type="match status" value="1"/>
</dbReference>
<dbReference type="InterPro" id="IPR027417">
    <property type="entry name" value="P-loop_NTPase"/>
</dbReference>
<dbReference type="Proteomes" id="UP001595840">
    <property type="component" value="Unassembled WGS sequence"/>
</dbReference>
<dbReference type="Pfam" id="PF13590">
    <property type="entry name" value="DUF4136"/>
    <property type="match status" value="1"/>
</dbReference>
<dbReference type="SUPFAM" id="SSF52540">
    <property type="entry name" value="P-loop containing nucleoside triphosphate hydrolases"/>
    <property type="match status" value="1"/>
</dbReference>
<dbReference type="InterPro" id="IPR001482">
    <property type="entry name" value="T2SS/T4SS_dom"/>
</dbReference>
<dbReference type="InterPro" id="IPR050921">
    <property type="entry name" value="T4SS_GSP_E_ATPase"/>
</dbReference>
<evidence type="ECO:0000256" key="1">
    <source>
        <dbReference type="ARBA" id="ARBA00006611"/>
    </source>
</evidence>
<dbReference type="PROSITE" id="PS00662">
    <property type="entry name" value="T2SP_E"/>
    <property type="match status" value="1"/>
</dbReference>
<dbReference type="EMBL" id="JBHSCX010000015">
    <property type="protein sequence ID" value="MFC4363045.1"/>
    <property type="molecule type" value="Genomic_DNA"/>
</dbReference>
<dbReference type="InterPro" id="IPR025411">
    <property type="entry name" value="DUF4136"/>
</dbReference>
<gene>
    <name evidence="3" type="ORF">ACFOX3_12080</name>
</gene>
<feature type="domain" description="Bacterial type II secretion system protein E" evidence="2">
    <location>
        <begin position="194"/>
        <end position="208"/>
    </location>
</feature>
<dbReference type="InterPro" id="IPR006321">
    <property type="entry name" value="PilT/PilU"/>
</dbReference>
<evidence type="ECO:0000313" key="4">
    <source>
        <dbReference type="Proteomes" id="UP001595840"/>
    </source>
</evidence>
<comment type="caution">
    <text evidence="3">The sequence shown here is derived from an EMBL/GenBank/DDBJ whole genome shotgun (WGS) entry which is preliminary data.</text>
</comment>
<name>A0ABV8V750_9GAMM</name>
<dbReference type="Gene3D" id="3.30.450.90">
    <property type="match status" value="1"/>
</dbReference>